<evidence type="ECO:0000313" key="2">
    <source>
        <dbReference type="Proteomes" id="UP000231383"/>
    </source>
</evidence>
<gene>
    <name evidence="1" type="ORF">CO051_02515</name>
</gene>
<dbReference type="SUPFAM" id="SSF89447">
    <property type="entry name" value="AbrB/MazE/MraZ-like"/>
    <property type="match status" value="1"/>
</dbReference>
<dbReference type="Proteomes" id="UP000231383">
    <property type="component" value="Unassembled WGS sequence"/>
</dbReference>
<name>A0A2M8F0F0_9BACT</name>
<protein>
    <recommendedName>
        <fullName evidence="3">SpoVT-AbrB domain-containing protein</fullName>
    </recommendedName>
</protein>
<reference evidence="2" key="1">
    <citation type="submission" date="2017-09" db="EMBL/GenBank/DDBJ databases">
        <title>Depth-based differentiation of microbial function through sediment-hosted aquifers and enrichment of novel symbionts in the deep terrestrial subsurface.</title>
        <authorList>
            <person name="Probst A.J."/>
            <person name="Ladd B."/>
            <person name="Jarett J.K."/>
            <person name="Geller-Mcgrath D.E."/>
            <person name="Sieber C.M.K."/>
            <person name="Emerson J.B."/>
            <person name="Anantharaman K."/>
            <person name="Thomas B.C."/>
            <person name="Malmstrom R."/>
            <person name="Stieglmeier M."/>
            <person name="Klingl A."/>
            <person name="Woyke T."/>
            <person name="Ryan C.M."/>
            <person name="Banfield J.F."/>
        </authorList>
    </citation>
    <scope>NUCLEOTIDE SEQUENCE [LARGE SCALE GENOMIC DNA]</scope>
</reference>
<accession>A0A2M8F0F0</accession>
<evidence type="ECO:0000313" key="1">
    <source>
        <dbReference type="EMBL" id="PJC32772.1"/>
    </source>
</evidence>
<dbReference type="InterPro" id="IPR037914">
    <property type="entry name" value="SpoVT-AbrB_sf"/>
</dbReference>
<comment type="caution">
    <text evidence="1">The sequence shown here is derived from an EMBL/GenBank/DDBJ whole genome shotgun (WGS) entry which is preliminary data.</text>
</comment>
<proteinExistence type="predicted"/>
<dbReference type="AlphaFoldDB" id="A0A2M8F0F0"/>
<sequence length="82" mass="9430">MIQNIIQIGNSHGVIIPKQILKQLDLFEGKKIALDFDIESQHITLRPPHSQAKSAITPEFKSWLDDFKKKNYAMLKELAKTQ</sequence>
<dbReference type="Gene3D" id="2.10.260.10">
    <property type="match status" value="1"/>
</dbReference>
<evidence type="ECO:0008006" key="3">
    <source>
        <dbReference type="Google" id="ProtNLM"/>
    </source>
</evidence>
<dbReference type="EMBL" id="PFSC01000066">
    <property type="protein sequence ID" value="PJC32772.1"/>
    <property type="molecule type" value="Genomic_DNA"/>
</dbReference>
<organism evidence="1 2">
    <name type="scientific">Candidatus Roizmanbacteria bacterium CG_4_9_14_0_2_um_filter_39_13</name>
    <dbReference type="NCBI Taxonomy" id="1974839"/>
    <lineage>
        <taxon>Bacteria</taxon>
        <taxon>Candidatus Roizmaniibacteriota</taxon>
    </lineage>
</organism>